<sequence length="297" mass="32080">MARLAAIVTVILSIVSVGAWLAGYPHMANVLASFFGLDWVKPYHTVKFVYFVPVIADRGTMIMISGAIVAAMVPVYFYARQRYTELRMFEEQLIEFLLILPGMLAASPSTADALLRTARMLRPPFNSYVERMARIYASTGDLERAFNEAFTAAPSKVRILARSVVTAAKTGGHIHIVLSKVAAYADASRRLVGLAEARLSEYKMIAGLAAVAYALTAGVTVALVAQATAVPLPGMTTRIDTGVLAGLYFYSLIMIVVASSIVIARVVYGYIALASKYIAMLLPLSLAVYLAAPIIIF</sequence>
<dbReference type="GeneID" id="4782841"/>
<dbReference type="Pfam" id="PF00482">
    <property type="entry name" value="T2SSF"/>
    <property type="match status" value="1"/>
</dbReference>
<keyword evidence="9" id="KW-1185">Reference proteome</keyword>
<feature type="transmembrane region" description="Helical" evidence="6">
    <location>
        <begin position="277"/>
        <end position="296"/>
    </location>
</feature>
<keyword evidence="2" id="KW-1003">Cell membrane</keyword>
<dbReference type="eggNOG" id="arCOG01808">
    <property type="taxonomic scope" value="Archaea"/>
</dbReference>
<name>A2BJC2_HYPBU</name>
<dbReference type="RefSeq" id="WP_011821400.1">
    <property type="nucleotide sequence ID" value="NC_008818.1"/>
</dbReference>
<dbReference type="HOGENOM" id="CLU_935705_0_0_2"/>
<keyword evidence="5 6" id="KW-0472">Membrane</keyword>
<organism evidence="8 9">
    <name type="scientific">Hyperthermus butylicus (strain DSM 5456 / JCM 9403 / PLM1-5)</name>
    <dbReference type="NCBI Taxonomy" id="415426"/>
    <lineage>
        <taxon>Archaea</taxon>
        <taxon>Thermoproteota</taxon>
        <taxon>Thermoprotei</taxon>
        <taxon>Desulfurococcales</taxon>
        <taxon>Pyrodictiaceae</taxon>
        <taxon>Hyperthermus</taxon>
    </lineage>
</organism>
<evidence type="ECO:0000256" key="3">
    <source>
        <dbReference type="ARBA" id="ARBA00022692"/>
    </source>
</evidence>
<proteinExistence type="predicted"/>
<evidence type="ECO:0000313" key="9">
    <source>
        <dbReference type="Proteomes" id="UP000002593"/>
    </source>
</evidence>
<evidence type="ECO:0000256" key="2">
    <source>
        <dbReference type="ARBA" id="ARBA00022475"/>
    </source>
</evidence>
<feature type="transmembrane region" description="Helical" evidence="6">
    <location>
        <begin position="205"/>
        <end position="227"/>
    </location>
</feature>
<gene>
    <name evidence="8" type="ordered locus">Hbut_0211</name>
</gene>
<dbReference type="EMBL" id="CP000493">
    <property type="protein sequence ID" value="ABM80083.1"/>
    <property type="molecule type" value="Genomic_DNA"/>
</dbReference>
<dbReference type="STRING" id="415426.Hbut_0211"/>
<evidence type="ECO:0000256" key="1">
    <source>
        <dbReference type="ARBA" id="ARBA00004651"/>
    </source>
</evidence>
<comment type="subcellular location">
    <subcellularLocation>
        <location evidence="1">Cell membrane</location>
        <topology evidence="1">Multi-pass membrane protein</topology>
    </subcellularLocation>
</comment>
<evidence type="ECO:0000259" key="7">
    <source>
        <dbReference type="Pfam" id="PF00482"/>
    </source>
</evidence>
<accession>A2BJC2</accession>
<dbReference type="GO" id="GO:0005886">
    <property type="term" value="C:plasma membrane"/>
    <property type="evidence" value="ECO:0007669"/>
    <property type="project" value="UniProtKB-SubCell"/>
</dbReference>
<evidence type="ECO:0000256" key="6">
    <source>
        <dbReference type="SAM" id="Phobius"/>
    </source>
</evidence>
<feature type="domain" description="Type II secretion system protein GspF" evidence="7">
    <location>
        <begin position="100"/>
        <end position="220"/>
    </location>
</feature>
<dbReference type="InterPro" id="IPR018076">
    <property type="entry name" value="T2SS_GspF_dom"/>
</dbReference>
<dbReference type="EnsemblBacteria" id="ABM80083">
    <property type="protein sequence ID" value="ABM80083"/>
    <property type="gene ID" value="Hbut_0211"/>
</dbReference>
<dbReference type="OrthoDB" id="15464at2157"/>
<dbReference type="InterPro" id="IPR056569">
    <property type="entry name" value="ArlJ-like"/>
</dbReference>
<protein>
    <recommendedName>
        <fullName evidence="7">Type II secretion system protein GspF domain-containing protein</fullName>
    </recommendedName>
</protein>
<reference evidence="8 9" key="1">
    <citation type="journal article" date="2007" name="Archaea">
        <title>The genome of Hyperthermus butylicus: a sulfur-reducing, peptide fermenting, neutrophilic Crenarchaeote growing up to 108 degrees C.</title>
        <authorList>
            <person name="Brugger K."/>
            <person name="Chen L."/>
            <person name="Stark M."/>
            <person name="Zibat A."/>
            <person name="Redder P."/>
            <person name="Ruepp A."/>
            <person name="Awayez M."/>
            <person name="She Q."/>
            <person name="Garrett R.A."/>
            <person name="Klenk H.P."/>
        </authorList>
    </citation>
    <scope>NUCLEOTIDE SEQUENCE [LARGE SCALE GENOMIC DNA]</scope>
    <source>
        <strain evidence="9">DSM 5456 / JCM 9403 / PLM1-5</strain>
    </source>
</reference>
<dbReference type="PANTHER" id="PTHR35402:SF1">
    <property type="entry name" value="TYPE II SECRETION SYSTEM PROTEIN GSPF DOMAIN-CONTAINING PROTEIN"/>
    <property type="match status" value="1"/>
</dbReference>
<feature type="transmembrane region" description="Helical" evidence="6">
    <location>
        <begin position="247"/>
        <end position="268"/>
    </location>
</feature>
<evidence type="ECO:0000313" key="8">
    <source>
        <dbReference type="EMBL" id="ABM80083.1"/>
    </source>
</evidence>
<dbReference type="PANTHER" id="PTHR35402">
    <property type="entry name" value="INTEGRAL MEMBRANE PROTEIN-RELATED"/>
    <property type="match status" value="1"/>
</dbReference>
<feature type="transmembrane region" description="Helical" evidence="6">
    <location>
        <begin position="48"/>
        <end position="79"/>
    </location>
</feature>
<keyword evidence="4 6" id="KW-1133">Transmembrane helix</keyword>
<evidence type="ECO:0000256" key="5">
    <source>
        <dbReference type="ARBA" id="ARBA00023136"/>
    </source>
</evidence>
<evidence type="ECO:0000256" key="4">
    <source>
        <dbReference type="ARBA" id="ARBA00022989"/>
    </source>
</evidence>
<keyword evidence="3 6" id="KW-0812">Transmembrane</keyword>
<dbReference type="Proteomes" id="UP000002593">
    <property type="component" value="Chromosome"/>
</dbReference>
<dbReference type="AlphaFoldDB" id="A2BJC2"/>
<dbReference type="KEGG" id="hbu:Hbut_0211"/>